<dbReference type="AlphaFoldDB" id="A0A517VBS9"/>
<keyword evidence="3" id="KW-1185">Reference proteome</keyword>
<dbReference type="Proteomes" id="UP000316855">
    <property type="component" value="Chromosome"/>
</dbReference>
<dbReference type="InterPro" id="IPR006531">
    <property type="entry name" value="Gp5/Vgr_OB"/>
</dbReference>
<dbReference type="Gene3D" id="2.40.50.230">
    <property type="entry name" value="Gp5 N-terminal domain"/>
    <property type="match status" value="1"/>
</dbReference>
<evidence type="ECO:0000259" key="1">
    <source>
        <dbReference type="Pfam" id="PF04717"/>
    </source>
</evidence>
<name>A0A517VBS9_9PLAN</name>
<protein>
    <submittedName>
        <fullName evidence="2">Phage-related baseplate assembly protein</fullName>
    </submittedName>
</protein>
<dbReference type="SUPFAM" id="SSF69255">
    <property type="entry name" value="gp5 N-terminal domain-like"/>
    <property type="match status" value="1"/>
</dbReference>
<dbReference type="InterPro" id="IPR037026">
    <property type="entry name" value="Vgr_OB-fold_dom_sf"/>
</dbReference>
<feature type="domain" description="Gp5/Type VI secretion system Vgr protein OB-fold" evidence="1">
    <location>
        <begin position="19"/>
        <end position="93"/>
    </location>
</feature>
<dbReference type="KEGG" id="gax:Pan161_21100"/>
<dbReference type="OrthoDB" id="9762420at2"/>
<sequence>MSIETKDPHTGIRTYLGKYRGTVINNVDPLNKGRLMVQVPDVLGTDISTWALPCLPLAGPNNGFYALPIMGSGVWVEFEQGDPDYPIWVGCFWGSAAEVPALAKSIPPLVPGITLQTPLGNGISISDVPGPTGGITLSTATGARIMINDLGIFIENGRGATLKMVGNMVDINDQALTVL</sequence>
<dbReference type="Pfam" id="PF04717">
    <property type="entry name" value="Phage_base_V"/>
    <property type="match status" value="1"/>
</dbReference>
<dbReference type="RefSeq" id="WP_145226415.1">
    <property type="nucleotide sequence ID" value="NZ_CP036343.1"/>
</dbReference>
<reference evidence="2 3" key="1">
    <citation type="submission" date="2019-02" db="EMBL/GenBank/DDBJ databases">
        <title>Deep-cultivation of Planctomycetes and their phenomic and genomic characterization uncovers novel biology.</title>
        <authorList>
            <person name="Wiegand S."/>
            <person name="Jogler M."/>
            <person name="Boedeker C."/>
            <person name="Pinto D."/>
            <person name="Vollmers J."/>
            <person name="Rivas-Marin E."/>
            <person name="Kohn T."/>
            <person name="Peeters S.H."/>
            <person name="Heuer A."/>
            <person name="Rast P."/>
            <person name="Oberbeckmann S."/>
            <person name="Bunk B."/>
            <person name="Jeske O."/>
            <person name="Meyerdierks A."/>
            <person name="Storesund J.E."/>
            <person name="Kallscheuer N."/>
            <person name="Luecker S."/>
            <person name="Lage O.M."/>
            <person name="Pohl T."/>
            <person name="Merkel B.J."/>
            <person name="Hornburger P."/>
            <person name="Mueller R.-W."/>
            <person name="Bruemmer F."/>
            <person name="Labrenz M."/>
            <person name="Spormann A.M."/>
            <person name="Op den Camp H."/>
            <person name="Overmann J."/>
            <person name="Amann R."/>
            <person name="Jetten M.S.M."/>
            <person name="Mascher T."/>
            <person name="Medema M.H."/>
            <person name="Devos D.P."/>
            <person name="Kaster A.-K."/>
            <person name="Ovreas L."/>
            <person name="Rohde M."/>
            <person name="Galperin M.Y."/>
            <person name="Jogler C."/>
        </authorList>
    </citation>
    <scope>NUCLEOTIDE SEQUENCE [LARGE SCALE GENOMIC DNA]</scope>
    <source>
        <strain evidence="2 3">Pan161</strain>
    </source>
</reference>
<evidence type="ECO:0000313" key="2">
    <source>
        <dbReference type="EMBL" id="QDT90458.1"/>
    </source>
</evidence>
<dbReference type="EMBL" id="CP036343">
    <property type="protein sequence ID" value="QDT90458.1"/>
    <property type="molecule type" value="Genomic_DNA"/>
</dbReference>
<accession>A0A517VBS9</accession>
<proteinExistence type="predicted"/>
<organism evidence="2 3">
    <name type="scientific">Gimesia algae</name>
    <dbReference type="NCBI Taxonomy" id="2527971"/>
    <lineage>
        <taxon>Bacteria</taxon>
        <taxon>Pseudomonadati</taxon>
        <taxon>Planctomycetota</taxon>
        <taxon>Planctomycetia</taxon>
        <taxon>Planctomycetales</taxon>
        <taxon>Planctomycetaceae</taxon>
        <taxon>Gimesia</taxon>
    </lineage>
</organism>
<gene>
    <name evidence="2" type="ORF">Pan161_21100</name>
</gene>
<evidence type="ECO:0000313" key="3">
    <source>
        <dbReference type="Proteomes" id="UP000316855"/>
    </source>
</evidence>